<keyword evidence="5 10" id="KW-0418">Kinase</keyword>
<comment type="catalytic activity">
    <reaction evidence="8">
        <text>L-seryl-[protein] + ATP = O-phospho-L-seryl-[protein] + ADP + H(+)</text>
        <dbReference type="Rhea" id="RHEA:17989"/>
        <dbReference type="Rhea" id="RHEA-COMP:9863"/>
        <dbReference type="Rhea" id="RHEA-COMP:11604"/>
        <dbReference type="ChEBI" id="CHEBI:15378"/>
        <dbReference type="ChEBI" id="CHEBI:29999"/>
        <dbReference type="ChEBI" id="CHEBI:30616"/>
        <dbReference type="ChEBI" id="CHEBI:83421"/>
        <dbReference type="ChEBI" id="CHEBI:456216"/>
        <dbReference type="EC" id="2.7.11.1"/>
    </reaction>
</comment>
<evidence type="ECO:0000256" key="5">
    <source>
        <dbReference type="ARBA" id="ARBA00022777"/>
    </source>
</evidence>
<organism evidence="10 12">
    <name type="scientific">Pseudoalteromonas lipolytica</name>
    <dbReference type="NCBI Taxonomy" id="570156"/>
    <lineage>
        <taxon>Bacteria</taxon>
        <taxon>Pseudomonadati</taxon>
        <taxon>Pseudomonadota</taxon>
        <taxon>Gammaproteobacteria</taxon>
        <taxon>Alteromonadales</taxon>
        <taxon>Pseudoalteromonadaceae</taxon>
        <taxon>Pseudoalteromonas</taxon>
    </lineage>
</organism>
<evidence type="ECO:0000256" key="4">
    <source>
        <dbReference type="ARBA" id="ARBA00022741"/>
    </source>
</evidence>
<dbReference type="GO" id="GO:0004674">
    <property type="term" value="F:protein serine/threonine kinase activity"/>
    <property type="evidence" value="ECO:0007669"/>
    <property type="project" value="UniProtKB-KW"/>
</dbReference>
<dbReference type="RefSeq" id="WP_054554316.1">
    <property type="nucleotide sequence ID" value="NZ_JAQPZS010000008.1"/>
</dbReference>
<keyword evidence="4" id="KW-0547">Nucleotide-binding</keyword>
<proteinExistence type="predicted"/>
<dbReference type="GO" id="GO:0005524">
    <property type="term" value="F:ATP binding"/>
    <property type="evidence" value="ECO:0007669"/>
    <property type="project" value="UniProtKB-KW"/>
</dbReference>
<dbReference type="PATRIC" id="fig|570156.3.peg.1455"/>
<reference evidence="11 13" key="2">
    <citation type="submission" date="2023-01" db="EMBL/GenBank/DDBJ databases">
        <title>Trichodesmium-associated heterotrophic epibiont bacteria.</title>
        <authorList>
            <person name="Cleveland C.S."/>
            <person name="Webb E.A."/>
        </authorList>
    </citation>
    <scope>NUCLEOTIDE SEQUENCE [LARGE SCALE GENOMIC DNA]</scope>
    <source>
        <strain evidence="11 13">USCH2</strain>
    </source>
</reference>
<evidence type="ECO:0000256" key="3">
    <source>
        <dbReference type="ARBA" id="ARBA00022679"/>
    </source>
</evidence>
<accession>A0A0P7EEL5</accession>
<feature type="domain" description="RIO-type" evidence="9">
    <location>
        <begin position="60"/>
        <end position="195"/>
    </location>
</feature>
<evidence type="ECO:0000256" key="2">
    <source>
        <dbReference type="ARBA" id="ARBA00022527"/>
    </source>
</evidence>
<gene>
    <name evidence="10" type="ORF">AOG27_17655</name>
    <name evidence="11" type="ORF">PQI24_10380</name>
</gene>
<dbReference type="SUPFAM" id="SSF56112">
    <property type="entry name" value="Protein kinase-like (PK-like)"/>
    <property type="match status" value="1"/>
</dbReference>
<evidence type="ECO:0000313" key="12">
    <source>
        <dbReference type="Proteomes" id="UP000050378"/>
    </source>
</evidence>
<dbReference type="OrthoDB" id="212517at2"/>
<dbReference type="EMBL" id="JAQPZS010000008">
    <property type="protein sequence ID" value="MEJ6496443.1"/>
    <property type="molecule type" value="Genomic_DNA"/>
</dbReference>
<dbReference type="EC" id="2.7.11.1" evidence="1"/>
<protein>
    <recommendedName>
        <fullName evidence="1">non-specific serine/threonine protein kinase</fullName>
        <ecNumber evidence="1">2.7.11.1</ecNumber>
    </recommendedName>
</protein>
<evidence type="ECO:0000256" key="6">
    <source>
        <dbReference type="ARBA" id="ARBA00022840"/>
    </source>
</evidence>
<comment type="catalytic activity">
    <reaction evidence="7">
        <text>L-threonyl-[protein] + ATP = O-phospho-L-threonyl-[protein] + ADP + H(+)</text>
        <dbReference type="Rhea" id="RHEA:46608"/>
        <dbReference type="Rhea" id="RHEA-COMP:11060"/>
        <dbReference type="Rhea" id="RHEA-COMP:11605"/>
        <dbReference type="ChEBI" id="CHEBI:15378"/>
        <dbReference type="ChEBI" id="CHEBI:30013"/>
        <dbReference type="ChEBI" id="CHEBI:30616"/>
        <dbReference type="ChEBI" id="CHEBI:61977"/>
        <dbReference type="ChEBI" id="CHEBI:456216"/>
        <dbReference type="EC" id="2.7.11.1"/>
    </reaction>
</comment>
<name>A0A0P7EEL5_9GAMM</name>
<evidence type="ECO:0000256" key="7">
    <source>
        <dbReference type="ARBA" id="ARBA00047899"/>
    </source>
</evidence>
<evidence type="ECO:0000256" key="8">
    <source>
        <dbReference type="ARBA" id="ARBA00048679"/>
    </source>
</evidence>
<evidence type="ECO:0000259" key="9">
    <source>
        <dbReference type="Pfam" id="PF01163"/>
    </source>
</evidence>
<evidence type="ECO:0000313" key="11">
    <source>
        <dbReference type="EMBL" id="MEJ6496443.1"/>
    </source>
</evidence>
<reference evidence="10 12" key="1">
    <citation type="submission" date="2015-09" db="EMBL/GenBank/DDBJ databases">
        <title>Draft Genome Sequence of Pseudoalteromonas lipolytica UCD-48B.</title>
        <authorList>
            <person name="Krusor M."/>
            <person name="Coil D.A."/>
            <person name="Lang J.M."/>
            <person name="Eisen J.A."/>
            <person name="Alexiev A."/>
        </authorList>
    </citation>
    <scope>NUCLEOTIDE SEQUENCE [LARGE SCALE GENOMIC DNA]</scope>
    <source>
        <strain evidence="10 12">UCD-48B</strain>
    </source>
</reference>
<dbReference type="Proteomes" id="UP000050378">
    <property type="component" value="Unassembled WGS sequence"/>
</dbReference>
<dbReference type="STRING" id="570156.AOG27_17655"/>
<keyword evidence="3" id="KW-0808">Transferase</keyword>
<sequence>MFESSLLAQLHAQFPAHQFSPEGLSVVHTGRFANAIVYRYKDAQFDLIIKDFQHSPWWVRKTIAPLFINQEYKGLARLQDVDGVVDNFCRLSSIAIAYDFIEGTPLRQLALQQQHLPGDFFKEFERLVAKMHRRGVVHLDLRNLGNVICSKDGKPYIIDFQSAIRFARFPRWLQRFMRGADMSGVYKAWQKLAKDSLPQAKADYLHDFNHVRKRWIFKGYPIQRAYLWCSGAVTQILNSEFVRSILDRL</sequence>
<comment type="caution">
    <text evidence="10">The sequence shown here is derived from an EMBL/GenBank/DDBJ whole genome shotgun (WGS) entry which is preliminary data.</text>
</comment>
<dbReference type="Gene3D" id="1.10.510.10">
    <property type="entry name" value="Transferase(Phosphotransferase) domain 1"/>
    <property type="match status" value="1"/>
</dbReference>
<dbReference type="AlphaFoldDB" id="A0A0P7EEL5"/>
<evidence type="ECO:0000313" key="10">
    <source>
        <dbReference type="EMBL" id="KPM81778.1"/>
    </source>
</evidence>
<keyword evidence="6" id="KW-0067">ATP-binding</keyword>
<dbReference type="InterPro" id="IPR011009">
    <property type="entry name" value="Kinase-like_dom_sf"/>
</dbReference>
<dbReference type="InterPro" id="IPR018934">
    <property type="entry name" value="RIO_dom"/>
</dbReference>
<keyword evidence="2 10" id="KW-0723">Serine/threonine-protein kinase</keyword>
<evidence type="ECO:0000256" key="1">
    <source>
        <dbReference type="ARBA" id="ARBA00012513"/>
    </source>
</evidence>
<dbReference type="Pfam" id="PF01163">
    <property type="entry name" value="RIO1"/>
    <property type="match status" value="1"/>
</dbReference>
<dbReference type="Proteomes" id="UP001377972">
    <property type="component" value="Unassembled WGS sequence"/>
</dbReference>
<keyword evidence="13" id="KW-1185">Reference proteome</keyword>
<dbReference type="EMBL" id="LJTC01000013">
    <property type="protein sequence ID" value="KPM81778.1"/>
    <property type="molecule type" value="Genomic_DNA"/>
</dbReference>
<evidence type="ECO:0000313" key="13">
    <source>
        <dbReference type="Proteomes" id="UP001377972"/>
    </source>
</evidence>